<dbReference type="PANTHER" id="PTHR23336">
    <property type="entry name" value="ZINC FINGER CW-TYPE COILED-COIL DOMAIN PROTEIN 3"/>
    <property type="match status" value="1"/>
</dbReference>
<dbReference type="Gene3D" id="3.30.565.10">
    <property type="entry name" value="Histidine kinase-like ATPase, C-terminal domain"/>
    <property type="match status" value="1"/>
</dbReference>
<dbReference type="SUPFAM" id="SSF55874">
    <property type="entry name" value="ATPase domain of HSP90 chaperone/DNA topoisomerase II/histidine kinase"/>
    <property type="match status" value="1"/>
</dbReference>
<dbReference type="AlphaFoldDB" id="A0A8C4YYF5"/>
<comment type="subcellular location">
    <subcellularLocation>
        <location evidence="1">Nucleus</location>
    </subcellularLocation>
</comment>
<organism evidence="5 6">
    <name type="scientific">Gadus morhua</name>
    <name type="common">Atlantic cod</name>
    <dbReference type="NCBI Taxonomy" id="8049"/>
    <lineage>
        <taxon>Eukaryota</taxon>
        <taxon>Metazoa</taxon>
        <taxon>Chordata</taxon>
        <taxon>Craniata</taxon>
        <taxon>Vertebrata</taxon>
        <taxon>Euteleostomi</taxon>
        <taxon>Actinopterygii</taxon>
        <taxon>Neopterygii</taxon>
        <taxon>Teleostei</taxon>
        <taxon>Neoteleostei</taxon>
        <taxon>Acanthomorphata</taxon>
        <taxon>Zeiogadaria</taxon>
        <taxon>Gadariae</taxon>
        <taxon>Gadiformes</taxon>
        <taxon>Gadoidei</taxon>
        <taxon>Gadidae</taxon>
        <taxon>Gadus</taxon>
    </lineage>
</organism>
<reference evidence="5" key="2">
    <citation type="submission" date="2025-09" db="UniProtKB">
        <authorList>
            <consortium name="Ensembl"/>
        </authorList>
    </citation>
    <scope>IDENTIFICATION</scope>
</reference>
<name>A0A8C4YYF5_GADMO</name>
<dbReference type="PANTHER" id="PTHR23336:SF17">
    <property type="entry name" value="MORC FAMILY CW-TYPE ZINC FINGER PROTEIN 3"/>
    <property type="match status" value="1"/>
</dbReference>
<feature type="domain" description="Morc S5" evidence="4">
    <location>
        <begin position="217"/>
        <end position="263"/>
    </location>
</feature>
<evidence type="ECO:0000259" key="4">
    <source>
        <dbReference type="Pfam" id="PF17942"/>
    </source>
</evidence>
<accession>A0A8C4YYF5</accession>
<sequence length="281" mass="31704">SHTGPFSAIAELIDNAYDTDVNAKQIWIDKTKIKGMECLTFMDNGNGLNYKSMHRMLSFGYSDKKVVKGKQPIGIYGNGFKSGSMHLGQDAIVLSKSENDLCVGMLSQTYLERTGASEINHVKWVYTVFLVIALVLMEEHQASLRDILEHSPFNTEEELLTELRAIESSGSSTGTRIIIWNLRRTSSGKPAIDFITDRYDIRIPCDDLDSSDPDSKYSLRAYCSVLYMKPRMQINIRGQKVKTQLISKSLAHIARDFHKPSYVVSFMSINVEGSSCRRRNL</sequence>
<reference evidence="5" key="1">
    <citation type="submission" date="2025-08" db="UniProtKB">
        <authorList>
            <consortium name="Ensembl"/>
        </authorList>
    </citation>
    <scope>IDENTIFICATION</scope>
</reference>
<dbReference type="GO" id="GO:0016887">
    <property type="term" value="F:ATP hydrolysis activity"/>
    <property type="evidence" value="ECO:0007669"/>
    <property type="project" value="InterPro"/>
</dbReference>
<proteinExistence type="predicted"/>
<evidence type="ECO:0000313" key="6">
    <source>
        <dbReference type="Proteomes" id="UP000694546"/>
    </source>
</evidence>
<dbReference type="Pfam" id="PF13589">
    <property type="entry name" value="HATPase_c_3"/>
    <property type="match status" value="1"/>
</dbReference>
<keyword evidence="3" id="KW-0539">Nucleus</keyword>
<dbReference type="GO" id="GO:0016605">
    <property type="term" value="C:PML body"/>
    <property type="evidence" value="ECO:0007669"/>
    <property type="project" value="TreeGrafter"/>
</dbReference>
<evidence type="ECO:0000256" key="1">
    <source>
        <dbReference type="ARBA" id="ARBA00004123"/>
    </source>
</evidence>
<evidence type="ECO:0000256" key="2">
    <source>
        <dbReference type="ARBA" id="ARBA00023054"/>
    </source>
</evidence>
<keyword evidence="6" id="KW-1185">Reference proteome</keyword>
<dbReference type="GeneTree" id="ENSGT00940000166160"/>
<dbReference type="InterPro" id="IPR041006">
    <property type="entry name" value="Morc_S5"/>
</dbReference>
<dbReference type="Ensembl" id="ENSGMOT00000002160.2">
    <property type="protein sequence ID" value="ENSGMOP00000002093.2"/>
    <property type="gene ID" value="ENSGMOG00000001981.2"/>
</dbReference>
<dbReference type="OMA" id="TQNYLHT"/>
<keyword evidence="2" id="KW-0175">Coiled coil</keyword>
<dbReference type="InterPro" id="IPR036890">
    <property type="entry name" value="HATPase_C_sf"/>
</dbReference>
<dbReference type="Pfam" id="PF17942">
    <property type="entry name" value="Morc6_S5"/>
    <property type="match status" value="1"/>
</dbReference>
<evidence type="ECO:0000313" key="5">
    <source>
        <dbReference type="Ensembl" id="ENSGMOP00000002093.2"/>
    </source>
</evidence>
<protein>
    <recommendedName>
        <fullName evidence="4">Morc S5 domain-containing protein</fullName>
    </recommendedName>
</protein>
<dbReference type="InterPro" id="IPR045261">
    <property type="entry name" value="MORC_ATPase"/>
</dbReference>
<dbReference type="Proteomes" id="UP000694546">
    <property type="component" value="Chromosome 20"/>
</dbReference>
<evidence type="ECO:0000256" key="3">
    <source>
        <dbReference type="ARBA" id="ARBA00023242"/>
    </source>
</evidence>